<dbReference type="CDD" id="cd00761">
    <property type="entry name" value="Glyco_tranf_GTA_type"/>
    <property type="match status" value="1"/>
</dbReference>
<feature type="region of interest" description="Disordered" evidence="2">
    <location>
        <begin position="478"/>
        <end position="522"/>
    </location>
</feature>
<dbReference type="PANTHER" id="PTHR22916">
    <property type="entry name" value="GLYCOSYLTRANSFERASE"/>
    <property type="match status" value="1"/>
</dbReference>
<evidence type="ECO:0000259" key="3">
    <source>
        <dbReference type="Pfam" id="PF00535"/>
    </source>
</evidence>
<evidence type="ECO:0000256" key="2">
    <source>
        <dbReference type="SAM" id="MobiDB-lite"/>
    </source>
</evidence>
<reference evidence="4" key="1">
    <citation type="journal article" date="2020" name="Nature">
        <title>Giant virus diversity and host interactions through global metagenomics.</title>
        <authorList>
            <person name="Schulz F."/>
            <person name="Roux S."/>
            <person name="Paez-Espino D."/>
            <person name="Jungbluth S."/>
            <person name="Walsh D.A."/>
            <person name="Denef V.J."/>
            <person name="McMahon K.D."/>
            <person name="Konstantinidis K.T."/>
            <person name="Eloe-Fadrosh E.A."/>
            <person name="Kyrpides N.C."/>
            <person name="Woyke T."/>
        </authorList>
    </citation>
    <scope>NUCLEOTIDE SEQUENCE</scope>
    <source>
        <strain evidence="4">GVMAG-M-3300023179-152</strain>
    </source>
</reference>
<dbReference type="InterPro" id="IPR001173">
    <property type="entry name" value="Glyco_trans_2-like"/>
</dbReference>
<name>A0A6C0E9G4_9ZZZZ</name>
<proteinExistence type="predicted"/>
<evidence type="ECO:0000313" key="4">
    <source>
        <dbReference type="EMBL" id="QHT25458.1"/>
    </source>
</evidence>
<feature type="coiled-coil region" evidence="1">
    <location>
        <begin position="327"/>
        <end position="473"/>
    </location>
</feature>
<dbReference type="EMBL" id="MN739767">
    <property type="protein sequence ID" value="QHT25458.1"/>
    <property type="molecule type" value="Genomic_DNA"/>
</dbReference>
<accession>A0A6C0E9G4</accession>
<keyword evidence="1" id="KW-0175">Coiled coil</keyword>
<dbReference type="AlphaFoldDB" id="A0A6C0E9G4"/>
<protein>
    <recommendedName>
        <fullName evidence="3">Glycosyltransferase 2-like domain-containing protein</fullName>
    </recommendedName>
</protein>
<dbReference type="Pfam" id="PF00535">
    <property type="entry name" value="Glycos_transf_2"/>
    <property type="match status" value="1"/>
</dbReference>
<evidence type="ECO:0000256" key="1">
    <source>
        <dbReference type="SAM" id="Coils"/>
    </source>
</evidence>
<dbReference type="Gene3D" id="3.90.550.10">
    <property type="entry name" value="Spore Coat Polysaccharide Biosynthesis Protein SpsA, Chain A"/>
    <property type="match status" value="1"/>
</dbReference>
<organism evidence="4">
    <name type="scientific">viral metagenome</name>
    <dbReference type="NCBI Taxonomy" id="1070528"/>
    <lineage>
        <taxon>unclassified sequences</taxon>
        <taxon>metagenomes</taxon>
        <taxon>organismal metagenomes</taxon>
    </lineage>
</organism>
<feature type="domain" description="Glycosyltransferase 2-like" evidence="3">
    <location>
        <begin position="16"/>
        <end position="134"/>
    </location>
</feature>
<sequence length="522" mass="60666">MGKKKPANKNFVPMVSVCTPTFNRRPFIQTMFECFRNQTYPKNRIEWIIVDDGTDKIRDLIEKADIPQIRYFEVKERMNLGAKRNYMHSFVKGNIVVYMDDDDYYPPDRISHAVETLQANPNALCAGSSEIYIYFKHVQKMIQCGPYGPNHATAGTFAFRAELLNITRYEDHAALAEERAFLKDYTIPFVQLDPMKSILVFSHEHNTFDKRKMFNNSHPDFFKESTKTVDDFIKFTSEAKIKKFFMKDIDKLLEKYEPGHPNMKPEVLKQIKEIEAKRDQMIKEEMEKQRQQGQQTGPIVLQRPGEQPVELTQQDVVNIMTQQQQHIQQCAQRISELDNIVANLQNQLTDKIKTIQALQSSKPQSSVDITDGTNTSNTNNEIILKIMTERNRELETTLSKLRNDLNEKDKLIENMKLINSQTTQNNNNEKIIKVVIERNAELEKSVSHMRKLLDDKNKEIDELNVKIVNLKIDKMDTDKNEASQSSYTRIPIEVVDSEQMTPSEKSKPKTKSEPEFIIDISM</sequence>
<feature type="compositionally biased region" description="Basic and acidic residues" evidence="2">
    <location>
        <begin position="504"/>
        <end position="514"/>
    </location>
</feature>
<dbReference type="InterPro" id="IPR029044">
    <property type="entry name" value="Nucleotide-diphossugar_trans"/>
</dbReference>
<dbReference type="SUPFAM" id="SSF53448">
    <property type="entry name" value="Nucleotide-diphospho-sugar transferases"/>
    <property type="match status" value="1"/>
</dbReference>